<evidence type="ECO:0000313" key="4">
    <source>
        <dbReference type="Proteomes" id="UP000033740"/>
    </source>
</evidence>
<name>A0A0F0LF95_9MICO</name>
<keyword evidence="4" id="KW-1185">Reference proteome</keyword>
<dbReference type="AlphaFoldDB" id="A0A0F0LF95"/>
<keyword evidence="2" id="KW-0812">Transmembrane</keyword>
<evidence type="ECO:0008006" key="5">
    <source>
        <dbReference type="Google" id="ProtNLM"/>
    </source>
</evidence>
<feature type="transmembrane region" description="Helical" evidence="2">
    <location>
        <begin position="174"/>
        <end position="194"/>
    </location>
</feature>
<feature type="transmembrane region" description="Helical" evidence="2">
    <location>
        <begin position="147"/>
        <end position="168"/>
    </location>
</feature>
<protein>
    <recommendedName>
        <fullName evidence="5">Large exoprotein</fullName>
    </recommendedName>
</protein>
<reference evidence="3 4" key="1">
    <citation type="submission" date="2015-02" db="EMBL/GenBank/DDBJ databases">
        <title>Draft genome sequences of ten Microbacterium spp. with emphasis on heavy metal contaminated environments.</title>
        <authorList>
            <person name="Corretto E."/>
        </authorList>
    </citation>
    <scope>NUCLEOTIDE SEQUENCE [LARGE SCALE GENOMIC DNA]</scope>
    <source>
        <strain evidence="3 4">ARN176</strain>
    </source>
</reference>
<keyword evidence="2" id="KW-0472">Membrane</keyword>
<keyword evidence="2" id="KW-1133">Transmembrane helix</keyword>
<dbReference type="Proteomes" id="UP000033740">
    <property type="component" value="Unassembled WGS sequence"/>
</dbReference>
<comment type="caution">
    <text evidence="3">The sequence shown here is derived from an EMBL/GenBank/DDBJ whole genome shotgun (WGS) entry which is preliminary data.</text>
</comment>
<feature type="compositionally biased region" description="Basic and acidic residues" evidence="1">
    <location>
        <begin position="212"/>
        <end position="227"/>
    </location>
</feature>
<sequence length="321" mass="34762">MQGVAGACIRPAWGRRARVGTVASGLSHTVEGMNGPVLSGGVIVLVAALLWLLYFLPSWRGQHQYDAAERNALRLNRALRVLAETSEAPREVELELNARTALAQQKLARRLQTDREQADLQRLREQLAATHADPAFRRARARRRTRLTATVLFVLALGAVGVGVWQLMAAGSSFLLWAGGAVALLALLMLQRMAAVARRTARRAARLVAQPEAKDMPAREAELHDQGPRTWTPRTLPEPLVSVAGSRAHAARATIDAQTLAREAARAAELQRKADELAPPAPAELPAPAVAQDSPYARMGYVDDAEIEAHVRQLLAQRAAG</sequence>
<dbReference type="STRING" id="582680.RS86_03481"/>
<evidence type="ECO:0000313" key="3">
    <source>
        <dbReference type="EMBL" id="KJL31359.1"/>
    </source>
</evidence>
<accession>A0A0F0LF95</accession>
<evidence type="ECO:0000256" key="1">
    <source>
        <dbReference type="SAM" id="MobiDB-lite"/>
    </source>
</evidence>
<proteinExistence type="predicted"/>
<dbReference type="PATRIC" id="fig|582680.6.peg.3566"/>
<dbReference type="EMBL" id="JYIX01000039">
    <property type="protein sequence ID" value="KJL31359.1"/>
    <property type="molecule type" value="Genomic_DNA"/>
</dbReference>
<feature type="transmembrane region" description="Helical" evidence="2">
    <location>
        <begin position="37"/>
        <end position="56"/>
    </location>
</feature>
<gene>
    <name evidence="3" type="ORF">RS86_03481</name>
</gene>
<organism evidence="3 4">
    <name type="scientific">Microbacterium azadirachtae</name>
    <dbReference type="NCBI Taxonomy" id="582680"/>
    <lineage>
        <taxon>Bacteria</taxon>
        <taxon>Bacillati</taxon>
        <taxon>Actinomycetota</taxon>
        <taxon>Actinomycetes</taxon>
        <taxon>Micrococcales</taxon>
        <taxon>Microbacteriaceae</taxon>
        <taxon>Microbacterium</taxon>
    </lineage>
</organism>
<feature type="region of interest" description="Disordered" evidence="1">
    <location>
        <begin position="208"/>
        <end position="236"/>
    </location>
</feature>
<evidence type="ECO:0000256" key="2">
    <source>
        <dbReference type="SAM" id="Phobius"/>
    </source>
</evidence>